<reference evidence="3 4" key="1">
    <citation type="submission" date="2017-02" db="EMBL/GenBank/DDBJ databases">
        <title>Streptomyces pactum ACT12 Genome sequencing and assembly.</title>
        <authorList>
            <person name="Xue Q."/>
            <person name="Yan X."/>
            <person name="Jia L."/>
            <person name="Yan H."/>
        </authorList>
    </citation>
    <scope>NUCLEOTIDE SEQUENCE [LARGE SCALE GENOMIC DNA]</scope>
    <source>
        <strain evidence="3 4">ACT12</strain>
    </source>
</reference>
<dbReference type="InterPro" id="IPR029063">
    <property type="entry name" value="SAM-dependent_MTases_sf"/>
</dbReference>
<dbReference type="Proteomes" id="UP000189443">
    <property type="component" value="Chromosome"/>
</dbReference>
<evidence type="ECO:0000259" key="2">
    <source>
        <dbReference type="Pfam" id="PF08242"/>
    </source>
</evidence>
<protein>
    <submittedName>
        <fullName evidence="3">Methyltransferase type 12</fullName>
    </submittedName>
</protein>
<accession>A0A1S6J4Q1</accession>
<dbReference type="GO" id="GO:0032259">
    <property type="term" value="P:methylation"/>
    <property type="evidence" value="ECO:0007669"/>
    <property type="project" value="UniProtKB-KW"/>
</dbReference>
<feature type="domain" description="Methyltransferase type 12" evidence="2">
    <location>
        <begin position="246"/>
        <end position="346"/>
    </location>
</feature>
<proteinExistence type="predicted"/>
<feature type="compositionally biased region" description="Low complexity" evidence="1">
    <location>
        <begin position="53"/>
        <end position="63"/>
    </location>
</feature>
<evidence type="ECO:0000313" key="3">
    <source>
        <dbReference type="EMBL" id="AQS66747.1"/>
    </source>
</evidence>
<dbReference type="CDD" id="cd02440">
    <property type="entry name" value="AdoMet_MTases"/>
    <property type="match status" value="1"/>
</dbReference>
<sequence length="474" mass="50842">MNDVLTDEVLGGLPGVTDWQLVRGGGRDSLLVAGPSPGPRPPADAGRADADAAGRAADAGDASVRGTDPAPLAALMRQLDEAALLTMARVLDRTRLFRDAGRPHTDEILAALAVAPRHAWIVRRWLSTLTAEDRLRPAAATGRHHRLTAPDRRDHARALRDLEGACAGLGYPASMTRFFRAAAERLPLLLQDRTSLHEVLFPDGETDTAQGNYRDSVPSRWANHAAAALLAAEAGRRSERGPLRVLEAGAGVGGTTTAVLEALGDTPVDYLFTDVSPFFLRAAKEAFGDRPGVRYALFDIQADPHGQGLEPGSRDVVLAANVLHNARHAGRCLADLRELLAPDGLLVMIESCREHYQALTSMYLLMSPGPDEEGWFTDLRAGQDRVFLTAEEWTRQLDAAGFDPLPVLPHEAHPLAAAAGQRVIAGRVRAHGARPDPGRVRAALADRLPPSPGPPRVHSVDEIIHPTIPTGEPR</sequence>
<organism evidence="3 4">
    <name type="scientific">Streptomyces pactum</name>
    <dbReference type="NCBI Taxonomy" id="68249"/>
    <lineage>
        <taxon>Bacteria</taxon>
        <taxon>Bacillati</taxon>
        <taxon>Actinomycetota</taxon>
        <taxon>Actinomycetes</taxon>
        <taxon>Kitasatosporales</taxon>
        <taxon>Streptomycetaceae</taxon>
        <taxon>Streptomyces</taxon>
    </lineage>
</organism>
<keyword evidence="3" id="KW-0489">Methyltransferase</keyword>
<dbReference type="InterPro" id="IPR013217">
    <property type="entry name" value="Methyltransf_12"/>
</dbReference>
<keyword evidence="3" id="KW-0808">Transferase</keyword>
<dbReference type="Gene3D" id="3.40.50.150">
    <property type="entry name" value="Vaccinia Virus protein VP39"/>
    <property type="match status" value="1"/>
</dbReference>
<evidence type="ECO:0000313" key="4">
    <source>
        <dbReference type="Proteomes" id="UP000189443"/>
    </source>
</evidence>
<dbReference type="SUPFAM" id="SSF53335">
    <property type="entry name" value="S-adenosyl-L-methionine-dependent methyltransferases"/>
    <property type="match status" value="1"/>
</dbReference>
<keyword evidence="4" id="KW-1185">Reference proteome</keyword>
<dbReference type="AlphaFoldDB" id="A0A1S6J4Q1"/>
<dbReference type="RefSeq" id="WP_055419452.1">
    <property type="nucleotide sequence ID" value="NZ_CP019724.1"/>
</dbReference>
<name>A0A1S6J4Q1_9ACTN</name>
<feature type="region of interest" description="Disordered" evidence="1">
    <location>
        <begin position="28"/>
        <end position="67"/>
    </location>
</feature>
<dbReference type="Pfam" id="PF08242">
    <property type="entry name" value="Methyltransf_12"/>
    <property type="match status" value="1"/>
</dbReference>
<gene>
    <name evidence="3" type="ORF">B1H29_07225</name>
</gene>
<evidence type="ECO:0000256" key="1">
    <source>
        <dbReference type="SAM" id="MobiDB-lite"/>
    </source>
</evidence>
<dbReference type="EMBL" id="CP019724">
    <property type="protein sequence ID" value="AQS66747.1"/>
    <property type="molecule type" value="Genomic_DNA"/>
</dbReference>
<dbReference type="GO" id="GO:0008168">
    <property type="term" value="F:methyltransferase activity"/>
    <property type="evidence" value="ECO:0007669"/>
    <property type="project" value="UniProtKB-KW"/>
</dbReference>
<dbReference type="KEGG" id="spac:B1H29_07225"/>